<dbReference type="PANTHER" id="PTHR43976">
    <property type="entry name" value="SHORT CHAIN DEHYDROGENASE"/>
    <property type="match status" value="1"/>
</dbReference>
<dbReference type="AlphaFoldDB" id="A0A2P8G2B3"/>
<dbReference type="OrthoDB" id="1235794at2"/>
<accession>A0A2P8G2B3</accession>
<dbReference type="PRINTS" id="PR00080">
    <property type="entry name" value="SDRFAMILY"/>
</dbReference>
<dbReference type="Pfam" id="PF00106">
    <property type="entry name" value="adh_short"/>
    <property type="match status" value="1"/>
</dbReference>
<comment type="caution">
    <text evidence="2">The sequence shown here is derived from an EMBL/GenBank/DDBJ whole genome shotgun (WGS) entry which is preliminary data.</text>
</comment>
<dbReference type="InterPro" id="IPR002347">
    <property type="entry name" value="SDR_fam"/>
</dbReference>
<dbReference type="Gene3D" id="3.40.50.720">
    <property type="entry name" value="NAD(P)-binding Rossmann-like Domain"/>
    <property type="match status" value="1"/>
</dbReference>
<evidence type="ECO:0000313" key="3">
    <source>
        <dbReference type="Proteomes" id="UP000240978"/>
    </source>
</evidence>
<sequence>MKKVVLITGSSTGFGALMAKTFDQSGFQVIATMREPDGKNAAAAARLRALPNTKVLEMDVTSEASIKAAVANVLINYNRIDVLINNAGVYSGGVLEAFSIQQVQKVFDTNVYGVLRVNQEVLPVMRAAGEGLIITISSSVGRLSLPLQAPYNASKFAIEALVEASHRELIPYGIETVLIEPGAFVTEIWAKAGINADRPAIIADYGQPLADLQQHLTAAYGKVLQGKSADPQLVADAALSLVMMDKGRRPLRTSVDPNANGADIAYNEATIKAAAHWLAQYGI</sequence>
<dbReference type="Proteomes" id="UP000240978">
    <property type="component" value="Unassembled WGS sequence"/>
</dbReference>
<evidence type="ECO:0000256" key="1">
    <source>
        <dbReference type="RuleBase" id="RU000363"/>
    </source>
</evidence>
<dbReference type="EMBL" id="PYGK01000008">
    <property type="protein sequence ID" value="PSL28124.1"/>
    <property type="molecule type" value="Genomic_DNA"/>
</dbReference>
<dbReference type="InterPro" id="IPR036291">
    <property type="entry name" value="NAD(P)-bd_dom_sf"/>
</dbReference>
<gene>
    <name evidence="2" type="ORF">CLV42_10843</name>
</gene>
<organism evidence="2 3">
    <name type="scientific">Chitinophaga ginsengisoli</name>
    <dbReference type="NCBI Taxonomy" id="363837"/>
    <lineage>
        <taxon>Bacteria</taxon>
        <taxon>Pseudomonadati</taxon>
        <taxon>Bacteroidota</taxon>
        <taxon>Chitinophagia</taxon>
        <taxon>Chitinophagales</taxon>
        <taxon>Chitinophagaceae</taxon>
        <taxon>Chitinophaga</taxon>
    </lineage>
</organism>
<dbReference type="PRINTS" id="PR00081">
    <property type="entry name" value="GDHRDH"/>
</dbReference>
<dbReference type="PANTHER" id="PTHR43976:SF9">
    <property type="entry name" value="OXIDOREDUCTASE"/>
    <property type="match status" value="1"/>
</dbReference>
<dbReference type="SUPFAM" id="SSF51735">
    <property type="entry name" value="NAD(P)-binding Rossmann-fold domains"/>
    <property type="match status" value="1"/>
</dbReference>
<protein>
    <submittedName>
        <fullName evidence="2">NADP-dependent 3-hydroxy acid dehydrogenase YdfG</fullName>
    </submittedName>
</protein>
<name>A0A2P8G2B3_9BACT</name>
<comment type="similarity">
    <text evidence="1">Belongs to the short-chain dehydrogenases/reductases (SDR) family.</text>
</comment>
<keyword evidence="3" id="KW-1185">Reference proteome</keyword>
<dbReference type="InterPro" id="IPR051911">
    <property type="entry name" value="SDR_oxidoreductase"/>
</dbReference>
<evidence type="ECO:0000313" key="2">
    <source>
        <dbReference type="EMBL" id="PSL28124.1"/>
    </source>
</evidence>
<reference evidence="2 3" key="1">
    <citation type="submission" date="2018-03" db="EMBL/GenBank/DDBJ databases">
        <title>Genomic Encyclopedia of Archaeal and Bacterial Type Strains, Phase II (KMG-II): from individual species to whole genera.</title>
        <authorList>
            <person name="Goeker M."/>
        </authorList>
    </citation>
    <scope>NUCLEOTIDE SEQUENCE [LARGE SCALE GENOMIC DNA]</scope>
    <source>
        <strain evidence="2 3">DSM 18107</strain>
    </source>
</reference>
<dbReference type="CDD" id="cd05374">
    <property type="entry name" value="17beta-HSD-like_SDR_c"/>
    <property type="match status" value="1"/>
</dbReference>
<proteinExistence type="inferred from homology"/>
<dbReference type="RefSeq" id="WP_106603598.1">
    <property type="nucleotide sequence ID" value="NZ_PYGK01000008.1"/>
</dbReference>